<gene>
    <name evidence="2" type="ORF">EDD54_1061</name>
</gene>
<dbReference type="InterPro" id="IPR014982">
    <property type="entry name" value="GSCFA"/>
</dbReference>
<reference evidence="2 3" key="1">
    <citation type="submission" date="2019-03" db="EMBL/GenBank/DDBJ databases">
        <title>Genomic Encyclopedia of Type Strains, Phase IV (KMG-IV): sequencing the most valuable type-strain genomes for metagenomic binning, comparative biology and taxonomic classification.</title>
        <authorList>
            <person name="Goeker M."/>
        </authorList>
    </citation>
    <scope>NUCLEOTIDE SEQUENCE [LARGE SCALE GENOMIC DNA]</scope>
    <source>
        <strain evidence="2 3">DSM 102969</strain>
    </source>
</reference>
<dbReference type="EMBL" id="SNXY01000006">
    <property type="protein sequence ID" value="TDP87174.1"/>
    <property type="molecule type" value="Genomic_DNA"/>
</dbReference>
<sequence>MRNPYLGLPKRAFWRRSVAGLPAEEVDPVSDVPFTIGRTDTIATAGSCFAQHIAKTLVKAGFHYLVTERTPATAHATDENIGVFPARFGNVYSVRQLRQLFQRAYGLFEPVDDAWQRADGRWIDPFRPRIQDAGFPSPEAVAEDRVVHLAAVRAMFETCDVFVFTLGLTETWIAREDDAVFPLSPGVEAPGRPDGDYAFHNFSVLEMVADLTAFLADLRTVNPGVRVILTVSPVPLIATYETRHVLQSTVYSKSALRVVAEEIVRSHQGVAYFPSFEIITGPHTRSRFFAEDLREVTDEGVQHVMALFRRHYLSDDTAAAPRPVRTEDVMSEGTRAAVAERLRSVQAVVCDEEALDRG</sequence>
<dbReference type="RefSeq" id="WP_165644381.1">
    <property type="nucleotide sequence ID" value="NZ_BSPM01000008.1"/>
</dbReference>
<evidence type="ECO:0000313" key="3">
    <source>
        <dbReference type="Proteomes" id="UP000294547"/>
    </source>
</evidence>
<organism evidence="2 3">
    <name type="scientific">Oharaeibacter diazotrophicus</name>
    <dbReference type="NCBI Taxonomy" id="1920512"/>
    <lineage>
        <taxon>Bacteria</taxon>
        <taxon>Pseudomonadati</taxon>
        <taxon>Pseudomonadota</taxon>
        <taxon>Alphaproteobacteria</taxon>
        <taxon>Hyphomicrobiales</taxon>
        <taxon>Pleomorphomonadaceae</taxon>
        <taxon>Oharaeibacter</taxon>
    </lineage>
</organism>
<evidence type="ECO:0000259" key="1">
    <source>
        <dbReference type="Pfam" id="PF08885"/>
    </source>
</evidence>
<dbReference type="Proteomes" id="UP000294547">
    <property type="component" value="Unassembled WGS sequence"/>
</dbReference>
<proteinExistence type="predicted"/>
<keyword evidence="3" id="KW-1185">Reference proteome</keyword>
<accession>A0A4R6RL03</accession>
<dbReference type="Pfam" id="PF08885">
    <property type="entry name" value="GSCFA"/>
    <property type="match status" value="1"/>
</dbReference>
<evidence type="ECO:0000313" key="2">
    <source>
        <dbReference type="EMBL" id="TDP87174.1"/>
    </source>
</evidence>
<protein>
    <submittedName>
        <fullName evidence="2">GSCFA family protein</fullName>
    </submittedName>
</protein>
<feature type="domain" description="GSCFA" evidence="1">
    <location>
        <begin position="42"/>
        <end position="308"/>
    </location>
</feature>
<dbReference type="AlphaFoldDB" id="A0A4R6RL03"/>
<comment type="caution">
    <text evidence="2">The sequence shown here is derived from an EMBL/GenBank/DDBJ whole genome shotgun (WGS) entry which is preliminary data.</text>
</comment>
<name>A0A4R6RL03_9HYPH</name>